<protein>
    <recommendedName>
        <fullName evidence="3">Fis family transcriptional regulator</fullName>
    </recommendedName>
</protein>
<dbReference type="EMBL" id="CP076643">
    <property type="protein sequence ID" value="QXO18787.1"/>
    <property type="molecule type" value="Genomic_DNA"/>
</dbReference>
<name>A0A975UBW5_9VIBR</name>
<proteinExistence type="predicted"/>
<evidence type="ECO:0008006" key="3">
    <source>
        <dbReference type="Google" id="ProtNLM"/>
    </source>
</evidence>
<dbReference type="KEGG" id="vos:KNV97_11195"/>
<evidence type="ECO:0000313" key="1">
    <source>
        <dbReference type="EMBL" id="QXO18787.1"/>
    </source>
</evidence>
<gene>
    <name evidence="1" type="ORF">KNV97_11195</name>
</gene>
<evidence type="ECO:0000313" key="2">
    <source>
        <dbReference type="Proteomes" id="UP000694232"/>
    </source>
</evidence>
<dbReference type="AlphaFoldDB" id="A0A975UBW5"/>
<keyword evidence="2" id="KW-1185">Reference proteome</keyword>
<accession>A0A975UBW5</accession>
<sequence length="109" mass="12478">MKKNDKKLDNALRIALTDVCESLKQSHQGFEWLTHLVNYADFPRSLTIVCVFDTNQHLNDADKASLLKVLKSELAAIKVQVKDIAKQVRFDSEENCRLQHGGKWNKRLG</sequence>
<organism evidence="1 2">
    <name type="scientific">Vibrio ostreae</name>
    <dbReference type="NCBI Taxonomy" id="2841925"/>
    <lineage>
        <taxon>Bacteria</taxon>
        <taxon>Pseudomonadati</taxon>
        <taxon>Pseudomonadota</taxon>
        <taxon>Gammaproteobacteria</taxon>
        <taxon>Vibrionales</taxon>
        <taxon>Vibrionaceae</taxon>
        <taxon>Vibrio</taxon>
    </lineage>
</organism>
<dbReference type="Proteomes" id="UP000694232">
    <property type="component" value="Chromosome 1"/>
</dbReference>
<dbReference type="RefSeq" id="WP_136486554.1">
    <property type="nucleotide sequence ID" value="NZ_CP076643.1"/>
</dbReference>
<reference evidence="1" key="1">
    <citation type="submission" date="2021-06" db="EMBL/GenBank/DDBJ databases">
        <title>Vibrio nov. sp., novel gut bacterium isolated from Yellow Sea oyster.</title>
        <authorList>
            <person name="Muhammad N."/>
            <person name="Nguyen T.H."/>
            <person name="Lee Y.-J."/>
            <person name="Ko J."/>
            <person name="Kim S.-G."/>
        </authorList>
    </citation>
    <scope>NUCLEOTIDE SEQUENCE</scope>
    <source>
        <strain evidence="1">OG9-811</strain>
    </source>
</reference>